<dbReference type="AlphaFoldDB" id="A0A6C0EHJ7"/>
<proteinExistence type="predicted"/>
<dbReference type="EMBL" id="MN738854">
    <property type="protein sequence ID" value="QHT28262.1"/>
    <property type="molecule type" value="Genomic_DNA"/>
</dbReference>
<sequence length="101" mass="12027">MENNFCCEQTKALRRNRYVSKLPKTYYSSHSKYLDNRSKTFYRNTMNYSTSETNNQNNSYRSNNCCGTHVYKTSNQSMKMQGSEMSSGYMYKLKMHCKCIR</sequence>
<name>A0A6C0EHJ7_9ZZZZ</name>
<evidence type="ECO:0000313" key="1">
    <source>
        <dbReference type="EMBL" id="QHT28262.1"/>
    </source>
</evidence>
<accession>A0A6C0EHJ7</accession>
<reference evidence="1" key="1">
    <citation type="journal article" date="2020" name="Nature">
        <title>Giant virus diversity and host interactions through global metagenomics.</title>
        <authorList>
            <person name="Schulz F."/>
            <person name="Roux S."/>
            <person name="Paez-Espino D."/>
            <person name="Jungbluth S."/>
            <person name="Walsh D.A."/>
            <person name="Denef V.J."/>
            <person name="McMahon K.D."/>
            <person name="Konstantinidis K.T."/>
            <person name="Eloe-Fadrosh E.A."/>
            <person name="Kyrpides N.C."/>
            <person name="Woyke T."/>
        </authorList>
    </citation>
    <scope>NUCLEOTIDE SEQUENCE</scope>
    <source>
        <strain evidence="1">GVMAG-M-3300001348-25</strain>
    </source>
</reference>
<organism evidence="1">
    <name type="scientific">viral metagenome</name>
    <dbReference type="NCBI Taxonomy" id="1070528"/>
    <lineage>
        <taxon>unclassified sequences</taxon>
        <taxon>metagenomes</taxon>
        <taxon>organismal metagenomes</taxon>
    </lineage>
</organism>
<protein>
    <submittedName>
        <fullName evidence="1">Uncharacterized protein</fullName>
    </submittedName>
</protein>